<accession>A0A859CU02</accession>
<proteinExistence type="predicted"/>
<dbReference type="EMBL" id="CP054301">
    <property type="protein sequence ID" value="QKK79667.1"/>
    <property type="molecule type" value="Genomic_DNA"/>
</dbReference>
<dbReference type="AlphaFoldDB" id="A0A859CU02"/>
<dbReference type="KEGG" id="mpri:MP3633_0931"/>
<evidence type="ECO:0000313" key="2">
    <source>
        <dbReference type="Proteomes" id="UP000509371"/>
    </source>
</evidence>
<dbReference type="RefSeq" id="WP_176334634.1">
    <property type="nucleotide sequence ID" value="NZ_CP054301.1"/>
</dbReference>
<protein>
    <submittedName>
        <fullName evidence="1">Uncharacterized protein</fullName>
    </submittedName>
</protein>
<evidence type="ECO:0000313" key="1">
    <source>
        <dbReference type="EMBL" id="QKK79667.1"/>
    </source>
</evidence>
<name>A0A859CU02_9GAMM</name>
<sequence length="51" mass="6022">MREGINKKANRLLILFFWNETNFSFIDELSTEFGFCDQFLQKAIDASVLIF</sequence>
<gene>
    <name evidence="1" type="ORF">MP3633_0931</name>
</gene>
<reference evidence="1 2" key="1">
    <citation type="submission" date="2020-06" db="EMBL/GenBank/DDBJ databases">
        <authorList>
            <person name="Voronona O.L."/>
            <person name="Aksenova E.I."/>
            <person name="Kunda M.S."/>
            <person name="Semenov A.N."/>
            <person name="Ryzhova N."/>
        </authorList>
    </citation>
    <scope>NUCLEOTIDE SEQUENCE [LARGE SCALE GENOMIC DNA]</scope>
    <source>
        <strain evidence="1 2">MPKMM3633</strain>
    </source>
</reference>
<dbReference type="Proteomes" id="UP000509371">
    <property type="component" value="Chromosome"/>
</dbReference>
<organism evidence="1 2">
    <name type="scientific">Marinomonas primoryensis</name>
    <dbReference type="NCBI Taxonomy" id="178399"/>
    <lineage>
        <taxon>Bacteria</taxon>
        <taxon>Pseudomonadati</taxon>
        <taxon>Pseudomonadota</taxon>
        <taxon>Gammaproteobacteria</taxon>
        <taxon>Oceanospirillales</taxon>
        <taxon>Oceanospirillaceae</taxon>
        <taxon>Marinomonas</taxon>
    </lineage>
</organism>